<dbReference type="AlphaFoldDB" id="E8R1J2"/>
<evidence type="ECO:0000313" key="14">
    <source>
        <dbReference type="Proteomes" id="UP000008631"/>
    </source>
</evidence>
<keyword evidence="7 12" id="KW-0663">Pyridoxal phosphate</keyword>
<dbReference type="eggNOG" id="COG0115">
    <property type="taxonomic scope" value="Bacteria"/>
</dbReference>
<name>E8R1J2_ISOPI</name>
<dbReference type="PROSITE" id="PS00770">
    <property type="entry name" value="AA_TRANSFER_CLASS_4"/>
    <property type="match status" value="1"/>
</dbReference>
<evidence type="ECO:0000256" key="2">
    <source>
        <dbReference type="ARBA" id="ARBA00004824"/>
    </source>
</evidence>
<dbReference type="STRING" id="575540.Isop_2844"/>
<evidence type="ECO:0000256" key="11">
    <source>
        <dbReference type="RuleBase" id="RU004106"/>
    </source>
</evidence>
<dbReference type="EMBL" id="CP002353">
    <property type="protein sequence ID" value="ADV63410.1"/>
    <property type="molecule type" value="Genomic_DNA"/>
</dbReference>
<reference evidence="13 14" key="2">
    <citation type="journal article" date="2011" name="Stand. Genomic Sci.">
        <title>Complete genome sequence of Isosphaera pallida type strain (IS1B).</title>
        <authorList>
            <consortium name="US DOE Joint Genome Institute (JGI-PGF)"/>
            <person name="Goker M."/>
            <person name="Cleland D."/>
            <person name="Saunders E."/>
            <person name="Lapidus A."/>
            <person name="Nolan M."/>
            <person name="Lucas S."/>
            <person name="Hammon N."/>
            <person name="Deshpande S."/>
            <person name="Cheng J.F."/>
            <person name="Tapia R."/>
            <person name="Han C."/>
            <person name="Goodwin L."/>
            <person name="Pitluck S."/>
            <person name="Liolios K."/>
            <person name="Pagani I."/>
            <person name="Ivanova N."/>
            <person name="Mavromatis K."/>
            <person name="Pati A."/>
            <person name="Chen A."/>
            <person name="Palaniappan K."/>
            <person name="Land M."/>
            <person name="Hauser L."/>
            <person name="Chang Y.J."/>
            <person name="Jeffries C.D."/>
            <person name="Detter J.C."/>
            <person name="Beck B."/>
            <person name="Woyke T."/>
            <person name="Bristow J."/>
            <person name="Eisen J.A."/>
            <person name="Markowitz V."/>
            <person name="Hugenholtz P."/>
            <person name="Kyrpides N.C."/>
            <person name="Klenk H.P."/>
        </authorList>
    </citation>
    <scope>NUCLEOTIDE SEQUENCE [LARGE SCALE GENOMIC DNA]</scope>
    <source>
        <strain evidence="14">ATCC 43644 / DSM 9630 / IS1B</strain>
    </source>
</reference>
<gene>
    <name evidence="13" type="ordered locus">Isop_2844</name>
</gene>
<dbReference type="Gene3D" id="3.20.10.10">
    <property type="entry name" value="D-amino Acid Aminotransferase, subunit A, domain 2"/>
    <property type="match status" value="1"/>
</dbReference>
<dbReference type="RefSeq" id="WP_013565698.1">
    <property type="nucleotide sequence ID" value="NC_014962.1"/>
</dbReference>
<evidence type="ECO:0000256" key="1">
    <source>
        <dbReference type="ARBA" id="ARBA00001933"/>
    </source>
</evidence>
<proteinExistence type="inferred from homology"/>
<comment type="catalytic activity">
    <reaction evidence="8">
        <text>L-valine + 2-oxoglutarate = 3-methyl-2-oxobutanoate + L-glutamate</text>
        <dbReference type="Rhea" id="RHEA:24813"/>
        <dbReference type="ChEBI" id="CHEBI:11851"/>
        <dbReference type="ChEBI" id="CHEBI:16810"/>
        <dbReference type="ChEBI" id="CHEBI:29985"/>
        <dbReference type="ChEBI" id="CHEBI:57762"/>
        <dbReference type="EC" id="2.6.1.42"/>
    </reaction>
</comment>
<dbReference type="InterPro" id="IPR043132">
    <property type="entry name" value="BCAT-like_C"/>
</dbReference>
<dbReference type="SUPFAM" id="SSF56752">
    <property type="entry name" value="D-aminoacid aminotransferase-like PLP-dependent enzymes"/>
    <property type="match status" value="1"/>
</dbReference>
<sequence>MTASLIQDRPAPHPIWRAGRIRYESALALPIEDRTLEHGLGLFETVRTWRGEPRLWARHRRRLLDSAQRLGLPLDPADLPSAADLIQLVHACRSPQVSPQADAALRVNVSGGGDRPGSCLVWATLRQWLDPDPFGLSPHDQDAWMTRPGLILDISAVSLGRVDPLARFKTLNYWTRRWVFEHRAPGSDEVIVADTDGLWLEASRSNLFWVRGQTLFTTATDRPILPGVMRGLVLEVAGRLWKIEECAGLDPTTELACVDELFLTNAARGLMPVAAILGRWRAPQGERPGPVASALAQAIRESLSNQSINGEID</sequence>
<dbReference type="Gene3D" id="3.30.470.10">
    <property type="match status" value="1"/>
</dbReference>
<accession>E8R1J2</accession>
<dbReference type="InterPro" id="IPR050571">
    <property type="entry name" value="Class-IV_PLP-Dep_Aminotrnsfr"/>
</dbReference>
<organism evidence="13 14">
    <name type="scientific">Isosphaera pallida (strain ATCC 43644 / DSM 9630 / IS1B)</name>
    <dbReference type="NCBI Taxonomy" id="575540"/>
    <lineage>
        <taxon>Bacteria</taxon>
        <taxon>Pseudomonadati</taxon>
        <taxon>Planctomycetota</taxon>
        <taxon>Planctomycetia</taxon>
        <taxon>Isosphaerales</taxon>
        <taxon>Isosphaeraceae</taxon>
        <taxon>Isosphaera</taxon>
    </lineage>
</organism>
<comment type="catalytic activity">
    <reaction evidence="10">
        <text>L-leucine + 2-oxoglutarate = 4-methyl-2-oxopentanoate + L-glutamate</text>
        <dbReference type="Rhea" id="RHEA:18321"/>
        <dbReference type="ChEBI" id="CHEBI:16810"/>
        <dbReference type="ChEBI" id="CHEBI:17865"/>
        <dbReference type="ChEBI" id="CHEBI:29985"/>
        <dbReference type="ChEBI" id="CHEBI:57427"/>
        <dbReference type="EC" id="2.6.1.42"/>
    </reaction>
</comment>
<dbReference type="GO" id="GO:0046394">
    <property type="term" value="P:carboxylic acid biosynthetic process"/>
    <property type="evidence" value="ECO:0007669"/>
    <property type="project" value="UniProtKB-ARBA"/>
</dbReference>
<evidence type="ECO:0000256" key="5">
    <source>
        <dbReference type="ARBA" id="ARBA00009320"/>
    </source>
</evidence>
<comment type="pathway">
    <text evidence="4">Amino-acid biosynthesis; L-leucine biosynthesis; L-leucine from 3-methyl-2-oxobutanoate: step 4/4.</text>
</comment>
<evidence type="ECO:0000256" key="7">
    <source>
        <dbReference type="ARBA" id="ARBA00022898"/>
    </source>
</evidence>
<dbReference type="OrthoDB" id="9805628at2"/>
<dbReference type="Proteomes" id="UP000008631">
    <property type="component" value="Chromosome"/>
</dbReference>
<comment type="similarity">
    <text evidence="5 11">Belongs to the class-IV pyridoxal-phosphate-dependent aminotransferase family.</text>
</comment>
<reference key="1">
    <citation type="submission" date="2010-11" db="EMBL/GenBank/DDBJ databases">
        <title>The complete sequence of chromosome of Isophaera pallida ATCC 43644.</title>
        <authorList>
            <consortium name="US DOE Joint Genome Institute (JGI-PGF)"/>
            <person name="Lucas S."/>
            <person name="Copeland A."/>
            <person name="Lapidus A."/>
            <person name="Bruce D."/>
            <person name="Goodwin L."/>
            <person name="Pitluck S."/>
            <person name="Kyrpides N."/>
            <person name="Mavromatis K."/>
            <person name="Pagani I."/>
            <person name="Ivanova N."/>
            <person name="Saunders E."/>
            <person name="Brettin T."/>
            <person name="Detter J.C."/>
            <person name="Han C."/>
            <person name="Tapia R."/>
            <person name="Land M."/>
            <person name="Hauser L."/>
            <person name="Markowitz V."/>
            <person name="Cheng J.-F."/>
            <person name="Hugenholtz P."/>
            <person name="Woyke T."/>
            <person name="Wu D."/>
            <person name="Eisen J.A."/>
        </authorList>
    </citation>
    <scope>NUCLEOTIDE SEQUENCE</scope>
    <source>
        <strain>ATCC 43644</strain>
    </source>
</reference>
<protein>
    <recommendedName>
        <fullName evidence="6">branched-chain-amino-acid transaminase</fullName>
        <ecNumber evidence="6">2.6.1.42</ecNumber>
    </recommendedName>
</protein>
<dbReference type="EC" id="2.6.1.42" evidence="6"/>
<comment type="catalytic activity">
    <reaction evidence="9">
        <text>L-isoleucine + 2-oxoglutarate = (S)-3-methyl-2-oxopentanoate + L-glutamate</text>
        <dbReference type="Rhea" id="RHEA:24801"/>
        <dbReference type="ChEBI" id="CHEBI:16810"/>
        <dbReference type="ChEBI" id="CHEBI:29985"/>
        <dbReference type="ChEBI" id="CHEBI:35146"/>
        <dbReference type="ChEBI" id="CHEBI:58045"/>
        <dbReference type="EC" id="2.6.1.42"/>
    </reaction>
</comment>
<evidence type="ECO:0000256" key="4">
    <source>
        <dbReference type="ARBA" id="ARBA00005072"/>
    </source>
</evidence>
<evidence type="ECO:0000256" key="8">
    <source>
        <dbReference type="ARBA" id="ARBA00048212"/>
    </source>
</evidence>
<dbReference type="InterPro" id="IPR018300">
    <property type="entry name" value="Aminotrans_IV_CS"/>
</dbReference>
<comment type="pathway">
    <text evidence="2">Amino-acid biosynthesis; L-isoleucine biosynthesis; L-isoleucine from 2-oxobutanoate: step 4/4.</text>
</comment>
<dbReference type="PANTHER" id="PTHR42743:SF11">
    <property type="entry name" value="AMINODEOXYCHORISMATE LYASE"/>
    <property type="match status" value="1"/>
</dbReference>
<comment type="cofactor">
    <cofactor evidence="1 12">
        <name>pyridoxal 5'-phosphate</name>
        <dbReference type="ChEBI" id="CHEBI:597326"/>
    </cofactor>
</comment>
<dbReference type="InterPro" id="IPR043131">
    <property type="entry name" value="BCAT-like_N"/>
</dbReference>
<keyword evidence="14" id="KW-1185">Reference proteome</keyword>
<dbReference type="PANTHER" id="PTHR42743">
    <property type="entry name" value="AMINO-ACID AMINOTRANSFERASE"/>
    <property type="match status" value="1"/>
</dbReference>
<dbReference type="KEGG" id="ipa:Isop_2844"/>
<evidence type="ECO:0000256" key="3">
    <source>
        <dbReference type="ARBA" id="ARBA00004931"/>
    </source>
</evidence>
<comment type="pathway">
    <text evidence="3">Amino-acid biosynthesis; L-valine biosynthesis; L-valine from pyruvate: step 4/4.</text>
</comment>
<dbReference type="InterPro" id="IPR036038">
    <property type="entry name" value="Aminotransferase-like"/>
</dbReference>
<dbReference type="InParanoid" id="E8R1J2"/>
<dbReference type="InterPro" id="IPR001544">
    <property type="entry name" value="Aminotrans_IV"/>
</dbReference>
<evidence type="ECO:0000256" key="12">
    <source>
        <dbReference type="RuleBase" id="RU004516"/>
    </source>
</evidence>
<evidence type="ECO:0000256" key="6">
    <source>
        <dbReference type="ARBA" id="ARBA00013053"/>
    </source>
</evidence>
<keyword evidence="13" id="KW-0808">Transferase</keyword>
<evidence type="ECO:0000256" key="9">
    <source>
        <dbReference type="ARBA" id="ARBA00048798"/>
    </source>
</evidence>
<dbReference type="Pfam" id="PF01063">
    <property type="entry name" value="Aminotran_4"/>
    <property type="match status" value="1"/>
</dbReference>
<keyword evidence="13" id="KW-0032">Aminotransferase</keyword>
<evidence type="ECO:0000313" key="13">
    <source>
        <dbReference type="EMBL" id="ADV63410.1"/>
    </source>
</evidence>
<dbReference type="GO" id="GO:0004084">
    <property type="term" value="F:branched-chain-amino-acid transaminase activity"/>
    <property type="evidence" value="ECO:0007669"/>
    <property type="project" value="UniProtKB-EC"/>
</dbReference>
<dbReference type="HOGENOM" id="CLU_020844_3_0_0"/>
<evidence type="ECO:0000256" key="10">
    <source>
        <dbReference type="ARBA" id="ARBA00049229"/>
    </source>
</evidence>